<accession>A0A836G9M3</accession>
<keyword evidence="3" id="KW-1185">Reference proteome</keyword>
<proteinExistence type="predicted"/>
<reference evidence="2 3" key="1">
    <citation type="submission" date="2021-03" db="EMBL/GenBank/DDBJ databases">
        <title>Leishmania (Mundinia) martiniquensis Genome sequencing and assembly.</title>
        <authorList>
            <person name="Almutairi H."/>
            <person name="Gatherer D."/>
        </authorList>
    </citation>
    <scope>NUCLEOTIDE SEQUENCE [LARGE SCALE GENOMIC DNA]</scope>
    <source>
        <strain evidence="2">LSCM1</strain>
    </source>
</reference>
<feature type="region of interest" description="Disordered" evidence="1">
    <location>
        <begin position="1"/>
        <end position="37"/>
    </location>
</feature>
<protein>
    <submittedName>
        <fullName evidence="2">Uncharacterized protein</fullName>
    </submittedName>
</protein>
<dbReference type="EMBL" id="JAFEUZ010000032">
    <property type="protein sequence ID" value="KAG5470761.1"/>
    <property type="molecule type" value="Genomic_DNA"/>
</dbReference>
<dbReference type="KEGG" id="lmat:92512117"/>
<dbReference type="OrthoDB" id="272215at2759"/>
<gene>
    <name evidence="2" type="ORF">LSCM1_02010</name>
</gene>
<comment type="caution">
    <text evidence="2">The sequence shown here is derived from an EMBL/GenBank/DDBJ whole genome shotgun (WGS) entry which is preliminary data.</text>
</comment>
<sequence>MSAERPPKLHAKRSFLDPLRAPHLSMPTKGKHSSSNALASWTPTSALEWLQLASHLLTAGGGNDEVEERVLMVCEEAAAMLLEADAKSRADAKSKAATAEAESGMFSPKEGDDAKNDGEEEGCDAGDGAALAANEDPPSIERLQAAYLLTAAAVAAVEAHWLPAAWSAVRLARAAVEAYRCPMTACTLAMACMRWGKTSRDISSREAAFQTVLTIIAAASEDLLSCETLPEDEVGYLLRMTWMLVGVGAADSARKQLTAVLQHNSRSYMGLLLLALLHAAEGDYDNAMNALIHLLNVYPDDVVGVVVLAAVQRKRWAPELADGHGKDAAAEELAVAMARIEKLGDEAASAVVSGLKKKSLKGLCLHCAPDEEVEGGPKHSSGELKRRVVGHWALLSHVATRLGCTTVAEVAIEAGVSVVTQCKMLYRHSFADLQCSRARLMLARLMEDIAAQQAHRNGALPVSMVRRLNLIGTLDFDATSYVSPPRMAAGLPLTSGVTDSSRGTAGLFPDSETQRLLPSKVFDDVASTLLAAVEASPNHGEGHELLGVVRLLEASQLDLPSDTRHNRLQEAGGHFMNAMQADAALPEAYLGAGVVAEAQGATAESFDFYTSAAEVFAQAPLIPWQYFDYLYQ</sequence>
<evidence type="ECO:0000256" key="1">
    <source>
        <dbReference type="SAM" id="MobiDB-lite"/>
    </source>
</evidence>
<dbReference type="GeneID" id="92512117"/>
<dbReference type="AlphaFoldDB" id="A0A836G9M3"/>
<dbReference type="Proteomes" id="UP000673552">
    <property type="component" value="Chromosome 32"/>
</dbReference>
<name>A0A836G9M3_9TRYP</name>
<organism evidence="2 3">
    <name type="scientific">Leishmania martiniquensis</name>
    <dbReference type="NCBI Taxonomy" id="1580590"/>
    <lineage>
        <taxon>Eukaryota</taxon>
        <taxon>Discoba</taxon>
        <taxon>Euglenozoa</taxon>
        <taxon>Kinetoplastea</taxon>
        <taxon>Metakinetoplastina</taxon>
        <taxon>Trypanosomatida</taxon>
        <taxon>Trypanosomatidae</taxon>
        <taxon>Leishmaniinae</taxon>
        <taxon>Leishmania</taxon>
    </lineage>
</organism>
<evidence type="ECO:0000313" key="3">
    <source>
        <dbReference type="Proteomes" id="UP000673552"/>
    </source>
</evidence>
<dbReference type="InterPro" id="IPR011990">
    <property type="entry name" value="TPR-like_helical_dom_sf"/>
</dbReference>
<feature type="region of interest" description="Disordered" evidence="1">
    <location>
        <begin position="93"/>
        <end position="129"/>
    </location>
</feature>
<dbReference type="RefSeq" id="XP_067176154.1">
    <property type="nucleotide sequence ID" value="XM_067319605.1"/>
</dbReference>
<dbReference type="SUPFAM" id="SSF48452">
    <property type="entry name" value="TPR-like"/>
    <property type="match status" value="1"/>
</dbReference>
<dbReference type="Gene3D" id="1.25.40.10">
    <property type="entry name" value="Tetratricopeptide repeat domain"/>
    <property type="match status" value="1"/>
</dbReference>
<evidence type="ECO:0000313" key="2">
    <source>
        <dbReference type="EMBL" id="KAG5470761.1"/>
    </source>
</evidence>